<feature type="region of interest" description="Disordered" evidence="1">
    <location>
        <begin position="1"/>
        <end position="67"/>
    </location>
</feature>
<proteinExistence type="predicted"/>
<protein>
    <submittedName>
        <fullName evidence="2">Uncharacterized protein</fullName>
    </submittedName>
</protein>
<feature type="compositionally biased region" description="Basic and acidic residues" evidence="1">
    <location>
        <begin position="35"/>
        <end position="46"/>
    </location>
</feature>
<keyword evidence="3" id="KW-1185">Reference proteome</keyword>
<dbReference type="Proteomes" id="UP000028990">
    <property type="component" value="Unassembled WGS sequence"/>
</dbReference>
<accession>A0A091CT00</accession>
<gene>
    <name evidence="2" type="ORF">H920_17996</name>
</gene>
<reference evidence="2 3" key="1">
    <citation type="submission" date="2013-11" db="EMBL/GenBank/DDBJ databases">
        <title>The Damaraland mole rat (Fukomys damarensis) genome and evolution of African mole rats.</title>
        <authorList>
            <person name="Gladyshev V.N."/>
            <person name="Fang X."/>
        </authorList>
    </citation>
    <scope>NUCLEOTIDE SEQUENCE [LARGE SCALE GENOMIC DNA]</scope>
    <source>
        <tissue evidence="2">Liver</tissue>
    </source>
</reference>
<feature type="compositionally biased region" description="Polar residues" evidence="1">
    <location>
        <begin position="24"/>
        <end position="33"/>
    </location>
</feature>
<evidence type="ECO:0000313" key="3">
    <source>
        <dbReference type="Proteomes" id="UP000028990"/>
    </source>
</evidence>
<organism evidence="2 3">
    <name type="scientific">Fukomys damarensis</name>
    <name type="common">Damaraland mole rat</name>
    <name type="synonym">Cryptomys damarensis</name>
    <dbReference type="NCBI Taxonomy" id="885580"/>
    <lineage>
        <taxon>Eukaryota</taxon>
        <taxon>Metazoa</taxon>
        <taxon>Chordata</taxon>
        <taxon>Craniata</taxon>
        <taxon>Vertebrata</taxon>
        <taxon>Euteleostomi</taxon>
        <taxon>Mammalia</taxon>
        <taxon>Eutheria</taxon>
        <taxon>Euarchontoglires</taxon>
        <taxon>Glires</taxon>
        <taxon>Rodentia</taxon>
        <taxon>Hystricomorpha</taxon>
        <taxon>Bathyergidae</taxon>
        <taxon>Fukomys</taxon>
    </lineage>
</organism>
<sequence length="67" mass="7726">MTTRGTRLGMSDKVSQFRYPGASSPDSTQPPESQSEEKRSDEHPEAKEEEEEKPHIPMKFDFNRESK</sequence>
<evidence type="ECO:0000256" key="1">
    <source>
        <dbReference type="SAM" id="MobiDB-lite"/>
    </source>
</evidence>
<evidence type="ECO:0000313" key="2">
    <source>
        <dbReference type="EMBL" id="KFO20610.1"/>
    </source>
</evidence>
<dbReference type="AlphaFoldDB" id="A0A091CT00"/>
<name>A0A091CT00_FUKDA</name>
<dbReference type="EMBL" id="KN124686">
    <property type="protein sequence ID" value="KFO20610.1"/>
    <property type="molecule type" value="Genomic_DNA"/>
</dbReference>